<feature type="chain" id="PRO_5044714653" evidence="2">
    <location>
        <begin position="29"/>
        <end position="76"/>
    </location>
</feature>
<evidence type="ECO:0000313" key="3">
    <source>
        <dbReference type="EMBL" id="GKV45649.1"/>
    </source>
</evidence>
<feature type="region of interest" description="Disordered" evidence="1">
    <location>
        <begin position="33"/>
        <end position="76"/>
    </location>
</feature>
<organism evidence="4 5">
    <name type="scientific">Rubroshorea leprosula</name>
    <dbReference type="NCBI Taxonomy" id="152421"/>
    <lineage>
        <taxon>Eukaryota</taxon>
        <taxon>Viridiplantae</taxon>
        <taxon>Streptophyta</taxon>
        <taxon>Embryophyta</taxon>
        <taxon>Tracheophyta</taxon>
        <taxon>Spermatophyta</taxon>
        <taxon>Magnoliopsida</taxon>
        <taxon>eudicotyledons</taxon>
        <taxon>Gunneridae</taxon>
        <taxon>Pentapetalae</taxon>
        <taxon>rosids</taxon>
        <taxon>malvids</taxon>
        <taxon>Malvales</taxon>
        <taxon>Dipterocarpaceae</taxon>
        <taxon>Rubroshorea</taxon>
    </lineage>
</organism>
<dbReference type="EMBL" id="BPVZ01000197">
    <property type="protein sequence ID" value="GKV45649.1"/>
    <property type="molecule type" value="Genomic_DNA"/>
</dbReference>
<comment type="caution">
    <text evidence="4">The sequence shown here is derived from an EMBL/GenBank/DDBJ whole genome shotgun (WGS) entry which is preliminary data.</text>
</comment>
<keyword evidence="2" id="KW-0732">Signal</keyword>
<dbReference type="EMBL" id="BPVZ01000197">
    <property type="protein sequence ID" value="GKV45650.1"/>
    <property type="molecule type" value="Genomic_DNA"/>
</dbReference>
<evidence type="ECO:0000313" key="4">
    <source>
        <dbReference type="EMBL" id="GKV45650.1"/>
    </source>
</evidence>
<feature type="compositionally biased region" description="Polar residues" evidence="1">
    <location>
        <begin position="53"/>
        <end position="76"/>
    </location>
</feature>
<evidence type="ECO:0000313" key="5">
    <source>
        <dbReference type="Proteomes" id="UP001054252"/>
    </source>
</evidence>
<gene>
    <name evidence="3" type="ORF">SLEP1_g52710</name>
    <name evidence="4" type="ORF">SLEP1_g52711</name>
</gene>
<protein>
    <submittedName>
        <fullName evidence="4">Uncharacterized protein</fullName>
    </submittedName>
</protein>
<keyword evidence="5" id="KW-1185">Reference proteome</keyword>
<reference evidence="4 5" key="1">
    <citation type="journal article" date="2021" name="Commun. Biol.">
        <title>The genome of Shorea leprosula (Dipterocarpaceae) highlights the ecological relevance of drought in aseasonal tropical rainforests.</title>
        <authorList>
            <person name="Ng K.K.S."/>
            <person name="Kobayashi M.J."/>
            <person name="Fawcett J.A."/>
            <person name="Hatakeyama M."/>
            <person name="Paape T."/>
            <person name="Ng C.H."/>
            <person name="Ang C.C."/>
            <person name="Tnah L.H."/>
            <person name="Lee C.T."/>
            <person name="Nishiyama T."/>
            <person name="Sese J."/>
            <person name="O'Brien M.J."/>
            <person name="Copetti D."/>
            <person name="Mohd Noor M.I."/>
            <person name="Ong R.C."/>
            <person name="Putra M."/>
            <person name="Sireger I.Z."/>
            <person name="Indrioko S."/>
            <person name="Kosugi Y."/>
            <person name="Izuno A."/>
            <person name="Isagi Y."/>
            <person name="Lee S.L."/>
            <person name="Shimizu K.K."/>
        </authorList>
    </citation>
    <scope>NUCLEOTIDE SEQUENCE [LARGE SCALE GENOMIC DNA]</scope>
    <source>
        <strain evidence="4">214</strain>
    </source>
</reference>
<evidence type="ECO:0000256" key="1">
    <source>
        <dbReference type="SAM" id="MobiDB-lite"/>
    </source>
</evidence>
<feature type="signal peptide" evidence="2">
    <location>
        <begin position="1"/>
        <end position="28"/>
    </location>
</feature>
<dbReference type="AlphaFoldDB" id="A0AAV5M7A1"/>
<accession>A0AAV5M7A1</accession>
<dbReference type="Proteomes" id="UP001054252">
    <property type="component" value="Unassembled WGS sequence"/>
</dbReference>
<evidence type="ECO:0000256" key="2">
    <source>
        <dbReference type="SAM" id="SignalP"/>
    </source>
</evidence>
<proteinExistence type="predicted"/>
<sequence>MEAERRNIKLSGTVMLLILLIITDQGLIGSCRSLQAQRPSDKGVSQRGPESPSGPSNCTYTLGSGHNSGGSCKSHG</sequence>
<name>A0AAV5M7A1_9ROSI</name>